<dbReference type="PRINTS" id="PR00050">
    <property type="entry name" value="COLDSHOCK"/>
</dbReference>
<dbReference type="OrthoDB" id="9810590at2"/>
<dbReference type="CDD" id="cd04458">
    <property type="entry name" value="CSP_CDS"/>
    <property type="match status" value="1"/>
</dbReference>
<dbReference type="Pfam" id="PF00313">
    <property type="entry name" value="CSD"/>
    <property type="match status" value="1"/>
</dbReference>
<proteinExistence type="predicted"/>
<dbReference type="GO" id="GO:0003676">
    <property type="term" value="F:nucleic acid binding"/>
    <property type="evidence" value="ECO:0007669"/>
    <property type="project" value="InterPro"/>
</dbReference>
<dbReference type="InterPro" id="IPR019844">
    <property type="entry name" value="CSD_CS"/>
</dbReference>
<gene>
    <name evidence="5" type="ORF">A3196_00720</name>
</gene>
<dbReference type="Gene3D" id="2.40.50.140">
    <property type="entry name" value="Nucleic acid-binding proteins"/>
    <property type="match status" value="1"/>
</dbReference>
<organism evidence="5 6">
    <name type="scientific">Candidatus Thiodiazotropha endoloripes</name>
    <dbReference type="NCBI Taxonomy" id="1818881"/>
    <lineage>
        <taxon>Bacteria</taxon>
        <taxon>Pseudomonadati</taxon>
        <taxon>Pseudomonadota</taxon>
        <taxon>Gammaproteobacteria</taxon>
        <taxon>Chromatiales</taxon>
        <taxon>Sedimenticolaceae</taxon>
        <taxon>Candidatus Thiodiazotropha</taxon>
    </lineage>
</organism>
<evidence type="ECO:0000256" key="3">
    <source>
        <dbReference type="RuleBase" id="RU000408"/>
    </source>
</evidence>
<dbReference type="PIRSF" id="PIRSF002599">
    <property type="entry name" value="Cold_shock_A"/>
    <property type="match status" value="1"/>
</dbReference>
<dbReference type="RefSeq" id="WP_069003853.1">
    <property type="nucleotide sequence ID" value="NZ_LVJW01000006.1"/>
</dbReference>
<comment type="caution">
    <text evidence="5">The sequence shown here is derived from an EMBL/GenBank/DDBJ whole genome shotgun (WGS) entry which is preliminary data.</text>
</comment>
<name>A0A1E2UKZ8_9GAMM</name>
<reference evidence="5 6" key="1">
    <citation type="submission" date="2016-03" db="EMBL/GenBank/DDBJ databases">
        <title>Chemosynthetic sulphur-oxidizing symbionts of marine invertebrate animals are capable of nitrogen fixation.</title>
        <authorList>
            <person name="Petersen J.M."/>
            <person name="Kemper A."/>
            <person name="Gruber-Vodicka H."/>
            <person name="Cardini U."/>
            <person name="Geest Mvander."/>
            <person name="Kleiner M."/>
            <person name="Bulgheresi S."/>
            <person name="Fussmann M."/>
            <person name="Herbold C."/>
            <person name="Seah B.K.B."/>
            <person name="Antony C.Paul."/>
            <person name="Liu D."/>
            <person name="Belitz A."/>
            <person name="Weber M."/>
        </authorList>
    </citation>
    <scope>NUCLEOTIDE SEQUENCE [LARGE SCALE GENOMIC DNA]</scope>
    <source>
        <strain evidence="5">G_D</strain>
    </source>
</reference>
<dbReference type="PROSITE" id="PS00352">
    <property type="entry name" value="CSD_1"/>
    <property type="match status" value="1"/>
</dbReference>
<keyword evidence="2" id="KW-0963">Cytoplasm</keyword>
<evidence type="ECO:0000313" key="5">
    <source>
        <dbReference type="EMBL" id="ODB95406.1"/>
    </source>
</evidence>
<evidence type="ECO:0000313" key="6">
    <source>
        <dbReference type="Proteomes" id="UP000094849"/>
    </source>
</evidence>
<dbReference type="Gene3D" id="6.20.370.130">
    <property type="match status" value="1"/>
</dbReference>
<dbReference type="InterPro" id="IPR002059">
    <property type="entry name" value="CSP_DNA-bd"/>
</dbReference>
<dbReference type="PANTHER" id="PTHR11544">
    <property type="entry name" value="COLD SHOCK DOMAIN CONTAINING PROTEINS"/>
    <property type="match status" value="1"/>
</dbReference>
<accession>A0A1E2UKZ8</accession>
<sequence>MSEKQTGTVKWFDSGKGFGFIERESGKDLFVHFRSIVGEGHRNLMDGQKVEFTETQGAKGPQAENVVPL</sequence>
<dbReference type="Proteomes" id="UP000094849">
    <property type="component" value="Unassembled WGS sequence"/>
</dbReference>
<dbReference type="SUPFAM" id="SSF50249">
    <property type="entry name" value="Nucleic acid-binding proteins"/>
    <property type="match status" value="1"/>
</dbReference>
<protein>
    <submittedName>
        <fullName evidence="5">Cold-shock protein</fullName>
    </submittedName>
</protein>
<comment type="subcellular location">
    <subcellularLocation>
        <location evidence="1 3">Cytoplasm</location>
    </subcellularLocation>
</comment>
<dbReference type="InterPro" id="IPR050181">
    <property type="entry name" value="Cold_shock_domain"/>
</dbReference>
<evidence type="ECO:0000256" key="2">
    <source>
        <dbReference type="ARBA" id="ARBA00022490"/>
    </source>
</evidence>
<dbReference type="InterPro" id="IPR011129">
    <property type="entry name" value="CSD"/>
</dbReference>
<dbReference type="AlphaFoldDB" id="A0A1E2UKZ8"/>
<dbReference type="STRING" id="1818881.A3196_00720"/>
<dbReference type="InterPro" id="IPR012156">
    <property type="entry name" value="Cold_shock_CspA"/>
</dbReference>
<feature type="domain" description="CSD" evidence="4">
    <location>
        <begin position="4"/>
        <end position="68"/>
    </location>
</feature>
<dbReference type="EMBL" id="LVJZ01000003">
    <property type="protein sequence ID" value="ODB95406.1"/>
    <property type="molecule type" value="Genomic_DNA"/>
</dbReference>
<evidence type="ECO:0000256" key="1">
    <source>
        <dbReference type="ARBA" id="ARBA00004496"/>
    </source>
</evidence>
<evidence type="ECO:0000259" key="4">
    <source>
        <dbReference type="PROSITE" id="PS51857"/>
    </source>
</evidence>
<dbReference type="InterPro" id="IPR012340">
    <property type="entry name" value="NA-bd_OB-fold"/>
</dbReference>
<dbReference type="PROSITE" id="PS51857">
    <property type="entry name" value="CSD_2"/>
    <property type="match status" value="1"/>
</dbReference>
<dbReference type="GO" id="GO:0005829">
    <property type="term" value="C:cytosol"/>
    <property type="evidence" value="ECO:0007669"/>
    <property type="project" value="UniProtKB-ARBA"/>
</dbReference>
<dbReference type="SMART" id="SM00357">
    <property type="entry name" value="CSP"/>
    <property type="match status" value="1"/>
</dbReference>
<keyword evidence="6" id="KW-1185">Reference proteome</keyword>